<sequence>MIGEVNPTLRRRKLASELRRLREEAGLNGVQVSQALHWSTSKLSRLETGQVAPSAKDVARLLKHYDALGEEADLLLELAGNHVAKGWWESYSDILAEVALEYIGLEDGAQVISAWHNNVLPGLLQTRAYATELARLYRAVELATPTQIERRTRVRMRRKQLLTNERVTYTAVVEEATLRRRFGEADEAMMREQLRHLLELSDLPNITIHVMLLEQQHPIDLSSFVHLRFPSMRLLGPISSDVVYTEDYPGLELIEAEERVYRYSLLFDLLREAALDEEASRDCIASLAGL</sequence>
<protein>
    <submittedName>
        <fullName evidence="2">Putative DNA-binding protein</fullName>
    </submittedName>
</protein>
<dbReference type="InterPro" id="IPR010982">
    <property type="entry name" value="Lambda_DNA-bd_dom_sf"/>
</dbReference>
<dbReference type="SMART" id="SM00530">
    <property type="entry name" value="HTH_XRE"/>
    <property type="match status" value="1"/>
</dbReference>
<dbReference type="Pfam" id="PF13560">
    <property type="entry name" value="HTH_31"/>
    <property type="match status" value="1"/>
</dbReference>
<dbReference type="PROSITE" id="PS50943">
    <property type="entry name" value="HTH_CROC1"/>
    <property type="match status" value="1"/>
</dbReference>
<accession>A0A1M4DYC9</accession>
<gene>
    <name evidence="2" type="ORF">BN4615_P1087</name>
</gene>
<name>A0A1M4DYC9_9ACTN</name>
<dbReference type="InterPro" id="IPR001387">
    <property type="entry name" value="Cro/C1-type_HTH"/>
</dbReference>
<dbReference type="RefSeq" id="WP_225270937.1">
    <property type="nucleotide sequence ID" value="NZ_CP084058.1"/>
</dbReference>
<dbReference type="GO" id="GO:0003677">
    <property type="term" value="F:DNA binding"/>
    <property type="evidence" value="ECO:0007669"/>
    <property type="project" value="UniProtKB-KW"/>
</dbReference>
<feature type="domain" description="HTH cro/C1-type" evidence="1">
    <location>
        <begin position="18"/>
        <end position="75"/>
    </location>
</feature>
<dbReference type="AlphaFoldDB" id="A0A1M4DYC9"/>
<dbReference type="CDD" id="cd00093">
    <property type="entry name" value="HTH_XRE"/>
    <property type="match status" value="1"/>
</dbReference>
<dbReference type="Pfam" id="PF19054">
    <property type="entry name" value="DUF5753"/>
    <property type="match status" value="1"/>
</dbReference>
<keyword evidence="2" id="KW-0238">DNA-binding</keyword>
<dbReference type="Gene3D" id="1.10.260.40">
    <property type="entry name" value="lambda repressor-like DNA-binding domains"/>
    <property type="match status" value="1"/>
</dbReference>
<reference evidence="2" key="1">
    <citation type="submission" date="2016-04" db="EMBL/GenBank/DDBJ databases">
        <authorList>
            <person name="Evans L.H."/>
            <person name="Alamgir A."/>
            <person name="Owens N."/>
            <person name="Weber N.D."/>
            <person name="Virtaneva K."/>
            <person name="Barbian K."/>
            <person name="Babar A."/>
            <person name="Rosenke K."/>
        </authorList>
    </citation>
    <scope>NUCLEOTIDE SEQUENCE</scope>
    <source>
        <strain evidence="2">Nono1</strain>
    </source>
</reference>
<dbReference type="InterPro" id="IPR043917">
    <property type="entry name" value="DUF5753"/>
</dbReference>
<dbReference type="EMBL" id="LT559118">
    <property type="protein sequence ID" value="SBO91573.1"/>
    <property type="molecule type" value="Genomic_DNA"/>
</dbReference>
<evidence type="ECO:0000259" key="1">
    <source>
        <dbReference type="PROSITE" id="PS50943"/>
    </source>
</evidence>
<proteinExistence type="predicted"/>
<dbReference type="SUPFAM" id="SSF47413">
    <property type="entry name" value="lambda repressor-like DNA-binding domains"/>
    <property type="match status" value="1"/>
</dbReference>
<evidence type="ECO:0000313" key="2">
    <source>
        <dbReference type="EMBL" id="SBO91573.1"/>
    </source>
</evidence>
<organism evidence="2">
    <name type="scientific">Nonomuraea gerenzanensis</name>
    <dbReference type="NCBI Taxonomy" id="93944"/>
    <lineage>
        <taxon>Bacteria</taxon>
        <taxon>Bacillati</taxon>
        <taxon>Actinomycetota</taxon>
        <taxon>Actinomycetes</taxon>
        <taxon>Streptosporangiales</taxon>
        <taxon>Streptosporangiaceae</taxon>
        <taxon>Nonomuraea</taxon>
    </lineage>
</organism>